<dbReference type="OrthoDB" id="10263222at2759"/>
<dbReference type="Pfam" id="PF04031">
    <property type="entry name" value="Las1"/>
    <property type="match status" value="1"/>
</dbReference>
<name>A0A6I9WQV5_9HYME</name>
<evidence type="ECO:0000313" key="2">
    <source>
        <dbReference type="Proteomes" id="UP000504615"/>
    </source>
</evidence>
<dbReference type="PANTHER" id="PTHR15002:SF0">
    <property type="entry name" value="RIBOSOMAL BIOGENESIS PROTEIN LAS1L"/>
    <property type="match status" value="1"/>
</dbReference>
<dbReference type="Proteomes" id="UP000504615">
    <property type="component" value="Unplaced"/>
</dbReference>
<keyword evidence="2" id="KW-1185">Reference proteome</keyword>
<dbReference type="GO" id="GO:0030687">
    <property type="term" value="C:preribosome, large subunit precursor"/>
    <property type="evidence" value="ECO:0007669"/>
    <property type="project" value="TreeGrafter"/>
</dbReference>
<organism evidence="2 3">
    <name type="scientific">Pogonomyrmex barbatus</name>
    <name type="common">red harvester ant</name>
    <dbReference type="NCBI Taxonomy" id="144034"/>
    <lineage>
        <taxon>Eukaryota</taxon>
        <taxon>Metazoa</taxon>
        <taxon>Ecdysozoa</taxon>
        <taxon>Arthropoda</taxon>
        <taxon>Hexapoda</taxon>
        <taxon>Insecta</taxon>
        <taxon>Pterygota</taxon>
        <taxon>Neoptera</taxon>
        <taxon>Endopterygota</taxon>
        <taxon>Hymenoptera</taxon>
        <taxon>Apocrita</taxon>
        <taxon>Aculeata</taxon>
        <taxon>Formicoidea</taxon>
        <taxon>Formicidae</taxon>
        <taxon>Myrmicinae</taxon>
        <taxon>Pogonomyrmex</taxon>
    </lineage>
</organism>
<keyword evidence="1" id="KW-0175">Coiled coil</keyword>
<dbReference type="InterPro" id="IPR007174">
    <property type="entry name" value="Las1"/>
</dbReference>
<protein>
    <submittedName>
        <fullName evidence="3">Uncharacterized protein LOC105431779</fullName>
    </submittedName>
</protein>
<proteinExistence type="predicted"/>
<feature type="coiled-coil region" evidence="1">
    <location>
        <begin position="225"/>
        <end position="252"/>
    </location>
</feature>
<dbReference type="GO" id="GO:0000460">
    <property type="term" value="P:maturation of 5.8S rRNA"/>
    <property type="evidence" value="ECO:0007669"/>
    <property type="project" value="TreeGrafter"/>
</dbReference>
<reference evidence="3" key="1">
    <citation type="submission" date="2025-08" db="UniProtKB">
        <authorList>
            <consortium name="RefSeq"/>
        </authorList>
    </citation>
    <scope>IDENTIFICATION</scope>
</reference>
<accession>A0A6I9WQV5</accession>
<dbReference type="RefSeq" id="XP_011644511.1">
    <property type="nucleotide sequence ID" value="XM_011646209.2"/>
</dbReference>
<dbReference type="AlphaFoldDB" id="A0A6I9WQV5"/>
<dbReference type="PANTHER" id="PTHR15002">
    <property type="entry name" value="RIBOSOMAL BIOGENESIS PROTEIN LAS1L"/>
    <property type="match status" value="1"/>
</dbReference>
<dbReference type="GO" id="GO:0090730">
    <property type="term" value="C:Las1 complex"/>
    <property type="evidence" value="ECO:0007669"/>
    <property type="project" value="InterPro"/>
</dbReference>
<evidence type="ECO:0000313" key="3">
    <source>
        <dbReference type="RefSeq" id="XP_011644511.1"/>
    </source>
</evidence>
<gene>
    <name evidence="3" type="primary">LOC105431779</name>
</gene>
<evidence type="ECO:0000256" key="1">
    <source>
        <dbReference type="SAM" id="Coils"/>
    </source>
</evidence>
<dbReference type="GO" id="GO:0000470">
    <property type="term" value="P:maturation of LSU-rRNA"/>
    <property type="evidence" value="ECO:0007669"/>
    <property type="project" value="TreeGrafter"/>
</dbReference>
<dbReference type="GeneID" id="105431779"/>
<dbReference type="GO" id="GO:0004519">
    <property type="term" value="F:endonuclease activity"/>
    <property type="evidence" value="ECO:0007669"/>
    <property type="project" value="InterPro"/>
</dbReference>
<sequence length="654" mass="77009">MAQIKVPMALPGTQDNVKRVPWFSPMEWHDVYRQIYSNNMEEQTKAYERLLAWKARMPKLPAGVDCTLSILQVCLRDREWTSKIDSGELPMYCENDLSLMYSTIIMRFLNHFCNIGHTKQTSLFKIANQLKIPEWIVSLRHEAAHGHELPSIGVLRIAINILLHWLHDEYWAPEARTMEKCYMKETYTLEKEEFEETQILDMIELWTAVSLYINAGFKLVSDLPETQLREILQDLRDMLSQYKSKTSDSEENEYISIYKKTIKIEKQYSLQTARILLLSKISVDLSEDESSSTTRKKCDVICNALCNNKVFLSTLDVLQIFRQKGKKNINMRKKILPLRMLQFWKDIIFLLHRENMLEALLFKLLNIVNQEYENKERRNLAALWISSIFYSFVQLNLAQDISHSIEYESQMSSMKLTTKTLNQHLKEHIHSNHPYLRKVLWLDISSIIPHFVFDINFLSRLLLNVNEFSARLIQPLLKLVTPKINVQTKKKLLNLLEIYIFQENDNNKNNDDDLCDKVFSVEDFDLIEHGIQIHKMECAIEQKPMLADQTIRNPHWKFAHGNYQWIECPIGLLPWQINSLKYLEPLEVKSSRSPTSVLDSQIVAGMVNRKNLKMCSRIKWDNILRKKKRIQKKRNKDIADIIMNRALEITKNQT</sequence>
<dbReference type="KEGG" id="pbar:105431779"/>